<gene>
    <name evidence="3" type="primary">EDC3_3</name>
    <name evidence="3" type="ORF">P7K49_017253</name>
</gene>
<dbReference type="EMBL" id="JASSZA010000008">
    <property type="protein sequence ID" value="KAK2103397.1"/>
    <property type="molecule type" value="Genomic_DNA"/>
</dbReference>
<sequence>MDPATPKKSGVKNGQMKNKDDECFGDDIEEIPDTDFDFEGNVALFDKAAMFEEIDTYERRSGTRSRGIPNERPTRYRHDENILESEPIVYRRITVPHNVSKEFCTANYPPLTASFFTAPIVKETAPAASTLSVVQVLLLRLLDYAVCDFPGTI</sequence>
<evidence type="ECO:0000313" key="3">
    <source>
        <dbReference type="EMBL" id="KAK2103397.1"/>
    </source>
</evidence>
<dbReference type="PANTHER" id="PTHR13612">
    <property type="entry name" value="ENHANCER OF MRNA-DECAPPING PROTEIN 3"/>
    <property type="match status" value="1"/>
</dbReference>
<feature type="domain" description="DFDF" evidence="2">
    <location>
        <begin position="24"/>
        <end position="60"/>
    </location>
</feature>
<comment type="caution">
    <text evidence="3">The sequence shown here is derived from an EMBL/GenBank/DDBJ whole genome shotgun (WGS) entry which is preliminary data.</text>
</comment>
<dbReference type="PROSITE" id="PS51512">
    <property type="entry name" value="DFDF"/>
    <property type="match status" value="1"/>
</dbReference>
<dbReference type="Proteomes" id="UP001266305">
    <property type="component" value="Unassembled WGS sequence"/>
</dbReference>
<organism evidence="3 4">
    <name type="scientific">Saguinus oedipus</name>
    <name type="common">Cotton-top tamarin</name>
    <name type="synonym">Oedipomidas oedipus</name>
    <dbReference type="NCBI Taxonomy" id="9490"/>
    <lineage>
        <taxon>Eukaryota</taxon>
        <taxon>Metazoa</taxon>
        <taxon>Chordata</taxon>
        <taxon>Craniata</taxon>
        <taxon>Vertebrata</taxon>
        <taxon>Euteleostomi</taxon>
        <taxon>Mammalia</taxon>
        <taxon>Eutheria</taxon>
        <taxon>Euarchontoglires</taxon>
        <taxon>Primates</taxon>
        <taxon>Haplorrhini</taxon>
        <taxon>Platyrrhini</taxon>
        <taxon>Cebidae</taxon>
        <taxon>Callitrichinae</taxon>
        <taxon>Saguinus</taxon>
    </lineage>
</organism>
<evidence type="ECO:0000256" key="1">
    <source>
        <dbReference type="SAM" id="MobiDB-lite"/>
    </source>
</evidence>
<dbReference type="Pfam" id="PF09532">
    <property type="entry name" value="FDF"/>
    <property type="match status" value="1"/>
</dbReference>
<keyword evidence="4" id="KW-1185">Reference proteome</keyword>
<dbReference type="PANTHER" id="PTHR13612:SF0">
    <property type="entry name" value="ENHANCER OF MRNA-DECAPPING PROTEIN 3"/>
    <property type="match status" value="1"/>
</dbReference>
<proteinExistence type="predicted"/>
<reference evidence="3 4" key="1">
    <citation type="submission" date="2023-05" db="EMBL/GenBank/DDBJ databases">
        <title>B98-5 Cell Line De Novo Hybrid Assembly: An Optical Mapping Approach.</title>
        <authorList>
            <person name="Kananen K."/>
            <person name="Auerbach J.A."/>
            <person name="Kautto E."/>
            <person name="Blachly J.S."/>
        </authorList>
    </citation>
    <scope>NUCLEOTIDE SEQUENCE [LARGE SCALE GENOMIC DNA]</scope>
    <source>
        <strain evidence="3">B95-8</strain>
        <tissue evidence="3">Cell line</tissue>
    </source>
</reference>
<protein>
    <submittedName>
        <fullName evidence="3">Enhancer of mRNA decapping</fullName>
    </submittedName>
</protein>
<dbReference type="InterPro" id="IPR025762">
    <property type="entry name" value="DFDF"/>
</dbReference>
<accession>A0ABQ9V207</accession>
<feature type="region of interest" description="Disordered" evidence="1">
    <location>
        <begin position="1"/>
        <end position="26"/>
    </location>
</feature>
<evidence type="ECO:0000313" key="4">
    <source>
        <dbReference type="Proteomes" id="UP001266305"/>
    </source>
</evidence>
<name>A0ABQ9V207_SAGOE</name>
<evidence type="ECO:0000259" key="2">
    <source>
        <dbReference type="PROSITE" id="PS51512"/>
    </source>
</evidence>
<dbReference type="SMART" id="SM01199">
    <property type="entry name" value="FDF"/>
    <property type="match status" value="1"/>
</dbReference>
<dbReference type="Pfam" id="PF16598">
    <property type="entry name" value="Edc3_linker"/>
    <property type="match status" value="1"/>
</dbReference>
<dbReference type="InterPro" id="IPR019050">
    <property type="entry name" value="FDF_dom"/>
</dbReference>